<dbReference type="SUPFAM" id="SSF103088">
    <property type="entry name" value="OmpA-like"/>
    <property type="match status" value="1"/>
</dbReference>
<dbReference type="PANTHER" id="PTHR30329">
    <property type="entry name" value="STATOR ELEMENT OF FLAGELLAR MOTOR COMPLEX"/>
    <property type="match status" value="1"/>
</dbReference>
<dbReference type="Proteomes" id="UP000070186">
    <property type="component" value="Unassembled WGS sequence"/>
</dbReference>
<dbReference type="PRINTS" id="PR01021">
    <property type="entry name" value="OMPADOMAIN"/>
</dbReference>
<keyword evidence="2 6" id="KW-0472">Membrane</keyword>
<comment type="caution">
    <text evidence="10">The sequence shown here is derived from an EMBL/GenBank/DDBJ whole genome shotgun (WGS) entry which is preliminary data.</text>
</comment>
<dbReference type="HAMAP" id="MF_02204">
    <property type="entry name" value="Pal"/>
    <property type="match status" value="1"/>
</dbReference>
<dbReference type="InterPro" id="IPR006664">
    <property type="entry name" value="OMP_bac"/>
</dbReference>
<evidence type="ECO:0000256" key="8">
    <source>
        <dbReference type="SAM" id="SignalP"/>
    </source>
</evidence>
<dbReference type="PROSITE" id="PS51123">
    <property type="entry name" value="OMPA_2"/>
    <property type="match status" value="1"/>
</dbReference>
<feature type="chain" id="PRO_5007459560" description="Peptidoglycan-associated lipoprotein" evidence="8">
    <location>
        <begin position="20"/>
        <end position="189"/>
    </location>
</feature>
<keyword evidence="5 6" id="KW-0449">Lipoprotein</keyword>
<keyword evidence="3 6" id="KW-0564">Palmitate</keyword>
<dbReference type="Pfam" id="PF00691">
    <property type="entry name" value="OmpA"/>
    <property type="match status" value="1"/>
</dbReference>
<proteinExistence type="inferred from homology"/>
<organism evidence="10 11">
    <name type="scientific">Dechloromonas denitrificans</name>
    <dbReference type="NCBI Taxonomy" id="281362"/>
    <lineage>
        <taxon>Bacteria</taxon>
        <taxon>Pseudomonadati</taxon>
        <taxon>Pseudomonadota</taxon>
        <taxon>Betaproteobacteria</taxon>
        <taxon>Rhodocyclales</taxon>
        <taxon>Azonexaceae</taxon>
        <taxon>Dechloromonas</taxon>
    </lineage>
</organism>
<feature type="domain" description="OmpA-like" evidence="9">
    <location>
        <begin position="72"/>
        <end position="189"/>
    </location>
</feature>
<evidence type="ECO:0000256" key="4">
    <source>
        <dbReference type="ARBA" id="ARBA00023237"/>
    </source>
</evidence>
<dbReference type="InterPro" id="IPR036737">
    <property type="entry name" value="OmpA-like_sf"/>
</dbReference>
<name>A0A133XLP0_9RHOO</name>
<dbReference type="PANTHER" id="PTHR30329:SF21">
    <property type="entry name" value="LIPOPROTEIN YIAD-RELATED"/>
    <property type="match status" value="1"/>
</dbReference>
<dbReference type="InterPro" id="IPR006665">
    <property type="entry name" value="OmpA-like"/>
</dbReference>
<keyword evidence="6" id="KW-0131">Cell cycle</keyword>
<keyword evidence="11" id="KW-1185">Reference proteome</keyword>
<keyword evidence="1 6" id="KW-0732">Signal</keyword>
<dbReference type="STRING" id="281362.AT959_05815"/>
<dbReference type="GO" id="GO:0009279">
    <property type="term" value="C:cell outer membrane"/>
    <property type="evidence" value="ECO:0007669"/>
    <property type="project" value="UniProtKB-SubCell"/>
</dbReference>
<evidence type="ECO:0000256" key="5">
    <source>
        <dbReference type="ARBA" id="ARBA00023288"/>
    </source>
</evidence>
<sequence length="189" mass="20547">MRASLPATLLLSALLAACASTKDAPANKNISQSGALKVHPGLLGQPVPPELQQEPRVATSTSAATVENAIKMDGAGLRTQRSVYFDFNSTEVKAEFNPALQAHARYLASNPKSRIRIDGNADERGAPDYNRQLGMKRAENVRQSLIGLGAPEKQLSIKTLGESRPKLKGHDEESWSENRRADVVYEQEN</sequence>
<dbReference type="GO" id="GO:0051301">
    <property type="term" value="P:cell division"/>
    <property type="evidence" value="ECO:0007669"/>
    <property type="project" value="UniProtKB-UniRule"/>
</dbReference>
<feature type="region of interest" description="Disordered" evidence="7">
    <location>
        <begin position="156"/>
        <end position="189"/>
    </location>
</feature>
<dbReference type="InterPro" id="IPR050330">
    <property type="entry name" value="Bact_OuterMem_StrucFunc"/>
</dbReference>
<dbReference type="InterPro" id="IPR039001">
    <property type="entry name" value="Pal"/>
</dbReference>
<evidence type="ECO:0000256" key="1">
    <source>
        <dbReference type="ARBA" id="ARBA00022729"/>
    </source>
</evidence>
<dbReference type="RefSeq" id="WP_066881562.1">
    <property type="nucleotide sequence ID" value="NZ_LODL01000010.1"/>
</dbReference>
<comment type="subcellular location">
    <subcellularLocation>
        <location evidence="6">Cell outer membrane</location>
        <topology evidence="6">Lipid-anchor</topology>
    </subcellularLocation>
</comment>
<comment type="function">
    <text evidence="6">Part of the Tol-Pal system, which plays a role in outer membrane invagination during cell division and is important for maintaining outer membrane integrity.</text>
</comment>
<evidence type="ECO:0000313" key="11">
    <source>
        <dbReference type="Proteomes" id="UP000070186"/>
    </source>
</evidence>
<dbReference type="Gene3D" id="3.30.1330.60">
    <property type="entry name" value="OmpA-like domain"/>
    <property type="match status" value="1"/>
</dbReference>
<keyword evidence="4 6" id="KW-0998">Cell outer membrane</keyword>
<evidence type="ECO:0000256" key="6">
    <source>
        <dbReference type="HAMAP-Rule" id="MF_02204"/>
    </source>
</evidence>
<dbReference type="CDD" id="cd07185">
    <property type="entry name" value="OmpA_C-like"/>
    <property type="match status" value="1"/>
</dbReference>
<evidence type="ECO:0000256" key="7">
    <source>
        <dbReference type="SAM" id="MobiDB-lite"/>
    </source>
</evidence>
<evidence type="ECO:0000313" key="10">
    <source>
        <dbReference type="EMBL" id="KXB31859.1"/>
    </source>
</evidence>
<dbReference type="PROSITE" id="PS51257">
    <property type="entry name" value="PROKAR_LIPOPROTEIN"/>
    <property type="match status" value="1"/>
</dbReference>
<protein>
    <recommendedName>
        <fullName evidence="6">Peptidoglycan-associated lipoprotein</fullName>
        <shortName evidence="6">PAL</shortName>
    </recommendedName>
</protein>
<feature type="compositionally biased region" description="Basic and acidic residues" evidence="7">
    <location>
        <begin position="161"/>
        <end position="183"/>
    </location>
</feature>
<dbReference type="AlphaFoldDB" id="A0A133XLP0"/>
<evidence type="ECO:0000256" key="3">
    <source>
        <dbReference type="ARBA" id="ARBA00023139"/>
    </source>
</evidence>
<gene>
    <name evidence="6" type="primary">pal</name>
    <name evidence="10" type="ORF">AT959_05815</name>
</gene>
<accession>A0A133XLP0</accession>
<reference evidence="10 11" key="1">
    <citation type="submission" date="2015-12" db="EMBL/GenBank/DDBJ databases">
        <title>Nitrous oxide reduction kinetics distinguish bacteria harboring typical versus atypical NosZ.</title>
        <authorList>
            <person name="Yoon S."/>
            <person name="Nissen S."/>
            <person name="Park D."/>
            <person name="Sanford R.A."/>
            <person name="Loeffler F.E."/>
        </authorList>
    </citation>
    <scope>NUCLEOTIDE SEQUENCE [LARGE SCALE GENOMIC DNA]</scope>
    <source>
        <strain evidence="10 11">ATCC BAA-841</strain>
    </source>
</reference>
<evidence type="ECO:0000256" key="2">
    <source>
        <dbReference type="ARBA" id="ARBA00023136"/>
    </source>
</evidence>
<dbReference type="EMBL" id="LODL01000010">
    <property type="protein sequence ID" value="KXB31859.1"/>
    <property type="molecule type" value="Genomic_DNA"/>
</dbReference>
<comment type="similarity">
    <text evidence="6">Belongs to the Pal lipoprotein family.</text>
</comment>
<evidence type="ECO:0000259" key="9">
    <source>
        <dbReference type="PROSITE" id="PS51123"/>
    </source>
</evidence>
<feature type="signal peptide" evidence="8">
    <location>
        <begin position="1"/>
        <end position="19"/>
    </location>
</feature>
<keyword evidence="6" id="KW-0132">Cell division</keyword>
<comment type="subunit">
    <text evidence="6">The Tol-Pal system is composed of five core proteins: the inner membrane proteins TolA, TolQ and TolR, the periplasmic protein TolB and the outer membrane protein Pal. They form a network linking the inner and outer membranes and the peptidoglycan layer.</text>
</comment>